<evidence type="ECO:0000256" key="2">
    <source>
        <dbReference type="ARBA" id="ARBA00011044"/>
    </source>
</evidence>
<dbReference type="InterPro" id="IPR010095">
    <property type="entry name" value="Cas12f1-like_TNB"/>
</dbReference>
<organism evidence="9 10">
    <name type="scientific">Enterococcus mundtii</name>
    <dbReference type="NCBI Taxonomy" id="53346"/>
    <lineage>
        <taxon>Bacteria</taxon>
        <taxon>Bacillati</taxon>
        <taxon>Bacillota</taxon>
        <taxon>Bacilli</taxon>
        <taxon>Lactobacillales</taxon>
        <taxon>Enterococcaceae</taxon>
        <taxon>Enterococcus</taxon>
    </lineage>
</organism>
<feature type="compositionally biased region" description="Basic and acidic residues" evidence="6">
    <location>
        <begin position="251"/>
        <end position="275"/>
    </location>
</feature>
<sequence length="414" mass="48500">MSHLKIDKYNKEIEGDKDVSGVQNRNSSNRRTKKIINRTIGVARFVKNFYIYHNQEVYKSGGKFVSGIDFSKWLNNDYIPNHPDKMWIKAVYAKSTKHAIMETEKAFRNFFQGKANFPKFKKKKHQDVSMYFVKNDKKTIIRCERHRIKVPSLNWVKLKEKGYIPKHDDKHSIKSGTISQQANRYYLSVIVEQDCTAQVLNDTPTEGVGIDLGLKDFAILSTGKTYKNINKSGKIRKIEKQLKRQQRKLSRKYESEKKRVNEKQSKRGEATRKNVEKQVLKVQKLHKRLTDIRRDRVNKIVSELVKTKPAYITIEDLNVKGMMKNRHLSKAVREQSFYAFRKKLADKCKVSTIELRLADRFYPSSKLCHECGHKKVALKLSERTYRCENCGYVADRDYNASMNLKDVKEYNVIA</sequence>
<keyword evidence="3" id="KW-0815">Transposition</keyword>
<dbReference type="Pfam" id="PF07282">
    <property type="entry name" value="Cas12f1-like_TNB"/>
    <property type="match status" value="1"/>
</dbReference>
<feature type="domain" description="Cas12f1-like TNB" evidence="8">
    <location>
        <begin position="337"/>
        <end position="404"/>
    </location>
</feature>
<dbReference type="PANTHER" id="PTHR30405:SF11">
    <property type="entry name" value="RNA-GUIDED DNA ENDONUCLEASE RV2885C-RELATED"/>
    <property type="match status" value="1"/>
</dbReference>
<keyword evidence="5" id="KW-0233">DNA recombination</keyword>
<accession>A0A848MNF9</accession>
<comment type="caution">
    <text evidence="9">The sequence shown here is derived from an EMBL/GenBank/DDBJ whole genome shotgun (WGS) entry which is preliminary data.</text>
</comment>
<name>A0A848MNF9_ENTMU</name>
<evidence type="ECO:0000313" key="9">
    <source>
        <dbReference type="EMBL" id="NMP57077.1"/>
    </source>
</evidence>
<dbReference type="GO" id="GO:0006310">
    <property type="term" value="P:DNA recombination"/>
    <property type="evidence" value="ECO:0007669"/>
    <property type="project" value="UniProtKB-KW"/>
</dbReference>
<evidence type="ECO:0000313" key="10">
    <source>
        <dbReference type="Proteomes" id="UP000557857"/>
    </source>
</evidence>
<evidence type="ECO:0000256" key="3">
    <source>
        <dbReference type="ARBA" id="ARBA00022578"/>
    </source>
</evidence>
<dbReference type="GO" id="GO:0032196">
    <property type="term" value="P:transposition"/>
    <property type="evidence" value="ECO:0007669"/>
    <property type="project" value="UniProtKB-KW"/>
</dbReference>
<dbReference type="InterPro" id="IPR051399">
    <property type="entry name" value="RNA-guided_DNA_endo/Transpos"/>
</dbReference>
<dbReference type="NCBIfam" id="NF040570">
    <property type="entry name" value="guided_TnpB"/>
    <property type="match status" value="1"/>
</dbReference>
<dbReference type="GO" id="GO:0003677">
    <property type="term" value="F:DNA binding"/>
    <property type="evidence" value="ECO:0007669"/>
    <property type="project" value="UniProtKB-KW"/>
</dbReference>
<dbReference type="PANTHER" id="PTHR30405">
    <property type="entry name" value="TRANSPOSASE"/>
    <property type="match status" value="1"/>
</dbReference>
<evidence type="ECO:0000256" key="1">
    <source>
        <dbReference type="ARBA" id="ARBA00008761"/>
    </source>
</evidence>
<dbReference type="AlphaFoldDB" id="A0A848MNF9"/>
<evidence type="ECO:0000256" key="4">
    <source>
        <dbReference type="ARBA" id="ARBA00023125"/>
    </source>
</evidence>
<reference evidence="9 10" key="1">
    <citation type="submission" date="2020-04" db="EMBL/GenBank/DDBJ databases">
        <authorList>
            <person name="Abaymova A."/>
            <person name="Teymurazov M."/>
            <person name="Tazyna O."/>
            <person name="Chatushin Y."/>
            <person name="Svetoch E."/>
            <person name="Pereligyn V."/>
            <person name="Pohylenko V."/>
            <person name="Platonov M."/>
            <person name="Kartsev N."/>
            <person name="Skryabin Y."/>
            <person name="Sizova A."/>
            <person name="Solomentsev V."/>
            <person name="Kislichkina A."/>
            <person name="Bogun A."/>
        </authorList>
    </citation>
    <scope>NUCLEOTIDE SEQUENCE [LARGE SCALE GENOMIC DNA]</scope>
    <source>
        <strain evidence="10">SCPM-O-B-8398 (E28)</strain>
    </source>
</reference>
<keyword evidence="4" id="KW-0238">DNA-binding</keyword>
<evidence type="ECO:0000256" key="6">
    <source>
        <dbReference type="SAM" id="MobiDB-lite"/>
    </source>
</evidence>
<gene>
    <name evidence="9" type="ORF">HI921_01140</name>
</gene>
<evidence type="ECO:0000256" key="5">
    <source>
        <dbReference type="ARBA" id="ARBA00023172"/>
    </source>
</evidence>
<evidence type="ECO:0000259" key="7">
    <source>
        <dbReference type="Pfam" id="PF01385"/>
    </source>
</evidence>
<comment type="similarity">
    <text evidence="2">In the N-terminal section; belongs to the transposase 2 family.</text>
</comment>
<dbReference type="OrthoDB" id="56768at2"/>
<dbReference type="EMBL" id="JABCAG010000002">
    <property type="protein sequence ID" value="NMP57077.1"/>
    <property type="molecule type" value="Genomic_DNA"/>
</dbReference>
<dbReference type="Pfam" id="PF01385">
    <property type="entry name" value="OrfB_IS605"/>
    <property type="match status" value="1"/>
</dbReference>
<protein>
    <submittedName>
        <fullName evidence="9">Transposase</fullName>
    </submittedName>
</protein>
<evidence type="ECO:0000259" key="8">
    <source>
        <dbReference type="Pfam" id="PF07282"/>
    </source>
</evidence>
<dbReference type="InterPro" id="IPR001959">
    <property type="entry name" value="Transposase"/>
</dbReference>
<comment type="similarity">
    <text evidence="1">In the C-terminal section; belongs to the transposase 35 family.</text>
</comment>
<dbReference type="Proteomes" id="UP000557857">
    <property type="component" value="Unassembled WGS sequence"/>
</dbReference>
<dbReference type="RefSeq" id="WP_143352695.1">
    <property type="nucleotide sequence ID" value="NZ_CABMMO010000002.1"/>
</dbReference>
<feature type="region of interest" description="Disordered" evidence="6">
    <location>
        <begin position="246"/>
        <end position="275"/>
    </location>
</feature>
<feature type="domain" description="Probable transposase IS891/IS1136/IS1341" evidence="7">
    <location>
        <begin position="203"/>
        <end position="326"/>
    </location>
</feature>
<proteinExistence type="inferred from homology"/>